<dbReference type="SUPFAM" id="SSF55961">
    <property type="entry name" value="Bet v1-like"/>
    <property type="match status" value="1"/>
</dbReference>
<organism evidence="1 2">
    <name type="scientific">Tenggerimyces flavus</name>
    <dbReference type="NCBI Taxonomy" id="1708749"/>
    <lineage>
        <taxon>Bacteria</taxon>
        <taxon>Bacillati</taxon>
        <taxon>Actinomycetota</taxon>
        <taxon>Actinomycetes</taxon>
        <taxon>Propionibacteriales</taxon>
        <taxon>Nocardioidaceae</taxon>
        <taxon>Tenggerimyces</taxon>
    </lineage>
</organism>
<evidence type="ECO:0000313" key="2">
    <source>
        <dbReference type="Proteomes" id="UP001595699"/>
    </source>
</evidence>
<dbReference type="InterPro" id="IPR023393">
    <property type="entry name" value="START-like_dom_sf"/>
</dbReference>
<dbReference type="Proteomes" id="UP001595699">
    <property type="component" value="Unassembled WGS sequence"/>
</dbReference>
<accession>A0ABV7YJT9</accession>
<keyword evidence="2" id="KW-1185">Reference proteome</keyword>
<evidence type="ECO:0000313" key="1">
    <source>
        <dbReference type="EMBL" id="MFC3765213.1"/>
    </source>
</evidence>
<dbReference type="Gene3D" id="3.30.530.20">
    <property type="match status" value="1"/>
</dbReference>
<reference evidence="2" key="1">
    <citation type="journal article" date="2019" name="Int. J. Syst. Evol. Microbiol.">
        <title>The Global Catalogue of Microorganisms (GCM) 10K type strain sequencing project: providing services to taxonomists for standard genome sequencing and annotation.</title>
        <authorList>
            <consortium name="The Broad Institute Genomics Platform"/>
            <consortium name="The Broad Institute Genome Sequencing Center for Infectious Disease"/>
            <person name="Wu L."/>
            <person name="Ma J."/>
        </authorList>
    </citation>
    <scope>NUCLEOTIDE SEQUENCE [LARGE SCALE GENOMIC DNA]</scope>
    <source>
        <strain evidence="2">CGMCC 4.7241</strain>
    </source>
</reference>
<comment type="caution">
    <text evidence="1">The sequence shown here is derived from an EMBL/GenBank/DDBJ whole genome shotgun (WGS) entry which is preliminary data.</text>
</comment>
<protein>
    <submittedName>
        <fullName evidence="1">Uncharacterized protein</fullName>
    </submittedName>
</protein>
<gene>
    <name evidence="1" type="ORF">ACFOUW_30565</name>
</gene>
<dbReference type="RefSeq" id="WP_205119089.1">
    <property type="nucleotide sequence ID" value="NZ_JAFBCM010000001.1"/>
</dbReference>
<name>A0ABV7YJT9_9ACTN</name>
<proteinExistence type="predicted"/>
<sequence length="124" mass="13754">MKKLMVAVIGGLDAPAAAVSELVLTDLSAATGGRYTPTVEVDGARTTYAIQGGWWYRGEYTIEPDDQGGTRFTHRVYNVASWMRWAVPLANKGFVGFRETTRRGIKAQLDRLGERLACRTWLES</sequence>
<dbReference type="EMBL" id="JBHRZH010000036">
    <property type="protein sequence ID" value="MFC3765213.1"/>
    <property type="molecule type" value="Genomic_DNA"/>
</dbReference>